<evidence type="ECO:0000256" key="2">
    <source>
        <dbReference type="ARBA" id="ARBA00004664"/>
    </source>
</evidence>
<dbReference type="HAMAP" id="MF_00135">
    <property type="entry name" value="PRAI"/>
    <property type="match status" value="1"/>
</dbReference>
<keyword evidence="6 9" id="KW-0822">Tryptophan biosynthesis</keyword>
<dbReference type="InterPro" id="IPR001240">
    <property type="entry name" value="PRAI_dom"/>
</dbReference>
<dbReference type="PANTHER" id="PTHR42894:SF1">
    <property type="entry name" value="N-(5'-PHOSPHORIBOSYL)ANTHRANILATE ISOMERASE"/>
    <property type="match status" value="1"/>
</dbReference>
<dbReference type="EMBL" id="JACRSV010000001">
    <property type="protein sequence ID" value="MBC8559068.1"/>
    <property type="molecule type" value="Genomic_DNA"/>
</dbReference>
<comment type="pathway">
    <text evidence="2 9">Amino-acid biosynthesis; L-tryptophan biosynthesis; L-tryptophan from chorismate: step 3/5.</text>
</comment>
<dbReference type="Pfam" id="PF00697">
    <property type="entry name" value="PRAI"/>
    <property type="match status" value="1"/>
</dbReference>
<evidence type="ECO:0000256" key="8">
    <source>
        <dbReference type="ARBA" id="ARBA00023235"/>
    </source>
</evidence>
<comment type="similarity">
    <text evidence="9">Belongs to the TrpF family.</text>
</comment>
<evidence type="ECO:0000256" key="7">
    <source>
        <dbReference type="ARBA" id="ARBA00023141"/>
    </source>
</evidence>
<keyword evidence="5 9" id="KW-0028">Amino-acid biosynthesis</keyword>
<dbReference type="Gene3D" id="3.20.20.70">
    <property type="entry name" value="Aldolase class I"/>
    <property type="match status" value="1"/>
</dbReference>
<evidence type="ECO:0000256" key="9">
    <source>
        <dbReference type="HAMAP-Rule" id="MF_00135"/>
    </source>
</evidence>
<evidence type="ECO:0000259" key="10">
    <source>
        <dbReference type="Pfam" id="PF00697"/>
    </source>
</evidence>
<protein>
    <recommendedName>
        <fullName evidence="4 9">N-(5'-phosphoribosyl)anthranilate isomerase</fullName>
        <shortName evidence="9">PRAI</shortName>
        <ecNumber evidence="3 9">5.3.1.24</ecNumber>
    </recommendedName>
</protein>
<keyword evidence="12" id="KW-1185">Reference proteome</keyword>
<evidence type="ECO:0000313" key="12">
    <source>
        <dbReference type="Proteomes" id="UP000610760"/>
    </source>
</evidence>
<dbReference type="InterPro" id="IPR044643">
    <property type="entry name" value="TrpF_fam"/>
</dbReference>
<dbReference type="InterPro" id="IPR013785">
    <property type="entry name" value="Aldolase_TIM"/>
</dbReference>
<evidence type="ECO:0000256" key="5">
    <source>
        <dbReference type="ARBA" id="ARBA00022605"/>
    </source>
</evidence>
<proteinExistence type="inferred from homology"/>
<evidence type="ECO:0000256" key="6">
    <source>
        <dbReference type="ARBA" id="ARBA00022822"/>
    </source>
</evidence>
<reference evidence="11" key="1">
    <citation type="submission" date="2020-08" db="EMBL/GenBank/DDBJ databases">
        <title>Genome public.</title>
        <authorList>
            <person name="Liu C."/>
            <person name="Sun Q."/>
        </authorList>
    </citation>
    <scope>NUCLEOTIDE SEQUENCE</scope>
    <source>
        <strain evidence="11">NSJ-33</strain>
    </source>
</reference>
<dbReference type="InterPro" id="IPR011060">
    <property type="entry name" value="RibuloseP-bd_barrel"/>
</dbReference>
<dbReference type="GO" id="GO:0000162">
    <property type="term" value="P:L-tryptophan biosynthetic process"/>
    <property type="evidence" value="ECO:0007669"/>
    <property type="project" value="UniProtKB-UniRule"/>
</dbReference>
<sequence length="209" mass="22856">MPVQVKICGIRREADIHFLNEFLPHYAGFVFAESKRRVTAREAAELIQKLDSRVKPVGVFVNAPPEEVAQTADFCGLLAVQLHGDEDGTYIRRLRTLLPAGTAIWKAVRVREEGDIVQADSTDVDILLLDSYTEKVYGGTGKSFNWNIVAEHPPKNTFFVAGGLTPLNIIEAIRTMHPFGIDISGGVEGPDGCKDRNKIAALFAAVPLG</sequence>
<keyword evidence="7 9" id="KW-0057">Aromatic amino acid biosynthesis</keyword>
<feature type="domain" description="N-(5'phosphoribosyl) anthranilate isomerase (PRAI)" evidence="10">
    <location>
        <begin position="5"/>
        <end position="203"/>
    </location>
</feature>
<evidence type="ECO:0000256" key="3">
    <source>
        <dbReference type="ARBA" id="ARBA00012572"/>
    </source>
</evidence>
<gene>
    <name evidence="9" type="primary">trpF</name>
    <name evidence="11" type="ORF">H8710_03175</name>
</gene>
<dbReference type="SUPFAM" id="SSF51366">
    <property type="entry name" value="Ribulose-phoshate binding barrel"/>
    <property type="match status" value="1"/>
</dbReference>
<dbReference type="Proteomes" id="UP000610760">
    <property type="component" value="Unassembled WGS sequence"/>
</dbReference>
<keyword evidence="8 9" id="KW-0413">Isomerase</keyword>
<dbReference type="RefSeq" id="WP_249293961.1">
    <property type="nucleotide sequence ID" value="NZ_JACRSV010000001.1"/>
</dbReference>
<comment type="catalytic activity">
    <reaction evidence="1 9">
        <text>N-(5-phospho-beta-D-ribosyl)anthranilate = 1-(2-carboxyphenylamino)-1-deoxy-D-ribulose 5-phosphate</text>
        <dbReference type="Rhea" id="RHEA:21540"/>
        <dbReference type="ChEBI" id="CHEBI:18277"/>
        <dbReference type="ChEBI" id="CHEBI:58613"/>
        <dbReference type="EC" id="5.3.1.24"/>
    </reaction>
</comment>
<evidence type="ECO:0000256" key="4">
    <source>
        <dbReference type="ARBA" id="ARBA00022272"/>
    </source>
</evidence>
<name>A0A926E3U8_9FIRM</name>
<comment type="caution">
    <text evidence="11">The sequence shown here is derived from an EMBL/GenBank/DDBJ whole genome shotgun (WGS) entry which is preliminary data.</text>
</comment>
<dbReference type="PANTHER" id="PTHR42894">
    <property type="entry name" value="N-(5'-PHOSPHORIBOSYL)ANTHRANILATE ISOMERASE"/>
    <property type="match status" value="1"/>
</dbReference>
<accession>A0A926E3U8</accession>
<dbReference type="CDD" id="cd00405">
    <property type="entry name" value="PRAI"/>
    <property type="match status" value="1"/>
</dbReference>
<dbReference type="GO" id="GO:0004640">
    <property type="term" value="F:phosphoribosylanthranilate isomerase activity"/>
    <property type="evidence" value="ECO:0007669"/>
    <property type="project" value="UniProtKB-UniRule"/>
</dbReference>
<evidence type="ECO:0000256" key="1">
    <source>
        <dbReference type="ARBA" id="ARBA00001164"/>
    </source>
</evidence>
<dbReference type="EC" id="5.3.1.24" evidence="3 9"/>
<dbReference type="AlphaFoldDB" id="A0A926E3U8"/>
<evidence type="ECO:0000313" key="11">
    <source>
        <dbReference type="EMBL" id="MBC8559068.1"/>
    </source>
</evidence>
<organism evidence="11 12">
    <name type="scientific">Fumia xinanensis</name>
    <dbReference type="NCBI Taxonomy" id="2763659"/>
    <lineage>
        <taxon>Bacteria</taxon>
        <taxon>Bacillati</taxon>
        <taxon>Bacillota</taxon>
        <taxon>Clostridia</taxon>
        <taxon>Eubacteriales</taxon>
        <taxon>Oscillospiraceae</taxon>
        <taxon>Fumia</taxon>
    </lineage>
</organism>